<dbReference type="Proteomes" id="UP000023541">
    <property type="component" value="Unassembled WGS sequence"/>
</dbReference>
<dbReference type="Pfam" id="PF11827">
    <property type="entry name" value="DUF3347"/>
    <property type="match status" value="1"/>
</dbReference>
<dbReference type="EMBL" id="AQRA01000013">
    <property type="protein sequence ID" value="EZH71597.1"/>
    <property type="molecule type" value="Genomic_DNA"/>
</dbReference>
<comment type="caution">
    <text evidence="3">The sequence shown here is derived from an EMBL/GenBank/DDBJ whole genome shotgun (WGS) entry which is preliminary data.</text>
</comment>
<evidence type="ECO:0000313" key="3">
    <source>
        <dbReference type="EMBL" id="EZH71597.1"/>
    </source>
</evidence>
<organism evidence="3 4">
    <name type="scientific">Aquimarina atlantica</name>
    <dbReference type="NCBI Taxonomy" id="1317122"/>
    <lineage>
        <taxon>Bacteria</taxon>
        <taxon>Pseudomonadati</taxon>
        <taxon>Bacteroidota</taxon>
        <taxon>Flavobacteriia</taxon>
        <taxon>Flavobacteriales</taxon>
        <taxon>Flavobacteriaceae</taxon>
        <taxon>Aquimarina</taxon>
    </lineage>
</organism>
<dbReference type="eggNOG" id="COG0845">
    <property type="taxonomic scope" value="Bacteria"/>
</dbReference>
<keyword evidence="4" id="KW-1185">Reference proteome</keyword>
<feature type="region of interest" description="Disordered" evidence="1">
    <location>
        <begin position="1"/>
        <end position="21"/>
    </location>
</feature>
<name>A0A023BNH9_9FLAO</name>
<dbReference type="STRING" id="1317122.ATO12_06440"/>
<feature type="domain" description="DUF3347" evidence="2">
    <location>
        <begin position="48"/>
        <end position="125"/>
    </location>
</feature>
<dbReference type="AlphaFoldDB" id="A0A023BNH9"/>
<protein>
    <recommendedName>
        <fullName evidence="2">DUF3347 domain-containing protein</fullName>
    </recommendedName>
</protein>
<accession>A0A023BNH9</accession>
<proteinExistence type="predicted"/>
<gene>
    <name evidence="3" type="ORF">ATO12_06440</name>
</gene>
<reference evidence="3 4" key="1">
    <citation type="submission" date="2014-04" db="EMBL/GenBank/DDBJ databases">
        <title>Aquimarina sp. 22II-S11-z7 Genome Sequencing.</title>
        <authorList>
            <person name="Lai Q."/>
        </authorList>
    </citation>
    <scope>NUCLEOTIDE SEQUENCE [LARGE SCALE GENOMIC DNA]</scope>
    <source>
        <strain evidence="3 4">22II-S11-z7</strain>
    </source>
</reference>
<evidence type="ECO:0000259" key="2">
    <source>
        <dbReference type="Pfam" id="PF11827"/>
    </source>
</evidence>
<sequence>MALAGVSCNKDKKPESVTIDDHENEIADYNKTDSRSEVKFSDAKIQEIYSLYLSVKAALVNSESSIVQEETKKLEAVIEDSEENDQLKAVSKLISLTKDIKKQRDFFVTLTSEVEKLVSKAEITSGEVYKQFCPMAFDGEGGYWLSDSKEVRNPYYGKKMLVCGNVEKTFK</sequence>
<evidence type="ECO:0000256" key="1">
    <source>
        <dbReference type="SAM" id="MobiDB-lite"/>
    </source>
</evidence>
<evidence type="ECO:0000313" key="4">
    <source>
        <dbReference type="Proteomes" id="UP000023541"/>
    </source>
</evidence>
<feature type="compositionally biased region" description="Basic and acidic residues" evidence="1">
    <location>
        <begin position="9"/>
        <end position="21"/>
    </location>
</feature>
<dbReference type="InterPro" id="IPR021782">
    <property type="entry name" value="DUF3347"/>
</dbReference>